<comment type="caution">
    <text evidence="31">The sequence shown here is derived from an EMBL/GenBank/DDBJ whole genome shotgun (WGS) entry which is preliminary data.</text>
</comment>
<comment type="catalytic activity">
    <reaction evidence="19">
        <text>decanoyl-CoA + oxidized [electron-transfer flavoprotein] + H(+) = (2E)-decenoyl-CoA + reduced [electron-transfer flavoprotein]</text>
        <dbReference type="Rhea" id="RHEA:48176"/>
        <dbReference type="Rhea" id="RHEA-COMP:10685"/>
        <dbReference type="Rhea" id="RHEA-COMP:10686"/>
        <dbReference type="ChEBI" id="CHEBI:15378"/>
        <dbReference type="ChEBI" id="CHEBI:57692"/>
        <dbReference type="ChEBI" id="CHEBI:58307"/>
        <dbReference type="ChEBI" id="CHEBI:61406"/>
        <dbReference type="ChEBI" id="CHEBI:61430"/>
    </reaction>
</comment>
<dbReference type="RefSeq" id="WP_146315533.1">
    <property type="nucleotide sequence ID" value="NZ_VCQV01000004.1"/>
</dbReference>
<evidence type="ECO:0000256" key="6">
    <source>
        <dbReference type="ARBA" id="ARBA00012040"/>
    </source>
</evidence>
<evidence type="ECO:0000259" key="29">
    <source>
        <dbReference type="Pfam" id="PF02770"/>
    </source>
</evidence>
<proteinExistence type="inferred from homology"/>
<dbReference type="EC" id="1.3.8.1" evidence="7"/>
<comment type="catalytic activity">
    <reaction evidence="14">
        <text>hexanoyl-CoA + oxidized [electron-transfer flavoprotein] + H(+) = (2E)-hexenoyl-CoA + reduced [electron-transfer flavoprotein]</text>
        <dbReference type="Rhea" id="RHEA:43464"/>
        <dbReference type="Rhea" id="RHEA-COMP:10685"/>
        <dbReference type="Rhea" id="RHEA-COMP:10686"/>
        <dbReference type="ChEBI" id="CHEBI:15378"/>
        <dbReference type="ChEBI" id="CHEBI:57692"/>
        <dbReference type="ChEBI" id="CHEBI:58307"/>
        <dbReference type="ChEBI" id="CHEBI:62077"/>
        <dbReference type="ChEBI" id="CHEBI:62620"/>
    </reaction>
</comment>
<evidence type="ECO:0000256" key="5">
    <source>
        <dbReference type="ARBA" id="ARBA00012033"/>
    </source>
</evidence>
<name>A0A563E6S7_9MICO</name>
<evidence type="ECO:0000256" key="25">
    <source>
        <dbReference type="ARBA" id="ARBA00077090"/>
    </source>
</evidence>
<accession>A0A563E6S7</accession>
<evidence type="ECO:0000256" key="16">
    <source>
        <dbReference type="ARBA" id="ARBA00050315"/>
    </source>
</evidence>
<dbReference type="InterPro" id="IPR052166">
    <property type="entry name" value="Diverse_Acyl-CoA_DH"/>
</dbReference>
<comment type="similarity">
    <text evidence="3 27">Belongs to the acyl-CoA dehydrogenase family.</text>
</comment>
<comment type="pathway">
    <text evidence="2">Lipid metabolism; fatty acid metabolism.</text>
</comment>
<dbReference type="GO" id="GO:0070991">
    <property type="term" value="F:medium-chain fatty acyl-CoA dehydrogenase activity"/>
    <property type="evidence" value="ECO:0007669"/>
    <property type="project" value="UniProtKB-EC"/>
</dbReference>
<dbReference type="EMBL" id="VCQV01000004">
    <property type="protein sequence ID" value="TWP37963.1"/>
    <property type="molecule type" value="Genomic_DNA"/>
</dbReference>
<evidence type="ECO:0000256" key="20">
    <source>
        <dbReference type="ARBA" id="ARBA00050877"/>
    </source>
</evidence>
<dbReference type="PANTHER" id="PTHR42803">
    <property type="entry name" value="ACYL-COA DEHYDROGENASE"/>
    <property type="match status" value="1"/>
</dbReference>
<feature type="domain" description="Acyl-CoA dehydrogenase/oxidase C-terminal" evidence="28">
    <location>
        <begin position="286"/>
        <end position="460"/>
    </location>
</feature>
<keyword evidence="10" id="KW-0276">Fatty acid metabolism</keyword>
<reference evidence="31 32" key="1">
    <citation type="submission" date="2019-05" db="EMBL/GenBank/DDBJ databases">
        <authorList>
            <person name="Lee S.D."/>
        </authorList>
    </citation>
    <scope>NUCLEOTIDE SEQUENCE [LARGE SCALE GENOMIC DNA]</scope>
    <source>
        <strain evidence="31 32">C5-26</strain>
    </source>
</reference>
<dbReference type="Gene3D" id="1.20.140.10">
    <property type="entry name" value="Butyryl-CoA Dehydrogenase, subunit A, domain 3"/>
    <property type="match status" value="1"/>
</dbReference>
<gene>
    <name evidence="31" type="ORF">FGL98_04440</name>
</gene>
<dbReference type="InterPro" id="IPR006091">
    <property type="entry name" value="Acyl-CoA_Oxase/DH_mid-dom"/>
</dbReference>
<evidence type="ECO:0000256" key="26">
    <source>
        <dbReference type="ARBA" id="ARBA00077336"/>
    </source>
</evidence>
<evidence type="ECO:0000256" key="24">
    <source>
        <dbReference type="ARBA" id="ARBA00075470"/>
    </source>
</evidence>
<evidence type="ECO:0000256" key="23">
    <source>
        <dbReference type="ARBA" id="ARBA00069359"/>
    </source>
</evidence>
<comment type="catalytic activity">
    <reaction evidence="16">
        <text>a short-chain 2,3-saturated fatty acyl-CoA + oxidized [electron-transfer flavoprotein] + H(+) = a short-chain (2E)-enoyl-CoA + reduced [electron-transfer flavoprotein]</text>
        <dbReference type="Rhea" id="RHEA:47196"/>
        <dbReference type="Rhea" id="RHEA-COMP:10685"/>
        <dbReference type="Rhea" id="RHEA-COMP:10686"/>
        <dbReference type="ChEBI" id="CHEBI:15378"/>
        <dbReference type="ChEBI" id="CHEBI:57692"/>
        <dbReference type="ChEBI" id="CHEBI:58307"/>
        <dbReference type="ChEBI" id="CHEBI:87487"/>
        <dbReference type="ChEBI" id="CHEBI:87488"/>
        <dbReference type="EC" id="1.3.8.1"/>
    </reaction>
</comment>
<evidence type="ECO:0000256" key="19">
    <source>
        <dbReference type="ARBA" id="ARBA00050703"/>
    </source>
</evidence>
<evidence type="ECO:0000313" key="31">
    <source>
        <dbReference type="EMBL" id="TWP37963.1"/>
    </source>
</evidence>
<dbReference type="Proteomes" id="UP000320244">
    <property type="component" value="Unassembled WGS sequence"/>
</dbReference>
<feature type="domain" description="Acyl-CoA oxidase/dehydrogenase middle" evidence="29">
    <location>
        <begin position="162"/>
        <end position="271"/>
    </location>
</feature>
<dbReference type="OrthoDB" id="2769798at2"/>
<evidence type="ECO:0000313" key="32">
    <source>
        <dbReference type="Proteomes" id="UP000320244"/>
    </source>
</evidence>
<evidence type="ECO:0000256" key="10">
    <source>
        <dbReference type="ARBA" id="ARBA00022832"/>
    </source>
</evidence>
<comment type="subunit">
    <text evidence="4">Homodimer.</text>
</comment>
<dbReference type="EC" id="1.3.8.7" evidence="5"/>
<dbReference type="FunFam" id="2.40.110.20:FF:000001">
    <property type="entry name" value="Acyl-CoA dehydrogenase AidB"/>
    <property type="match status" value="1"/>
</dbReference>
<evidence type="ECO:0000256" key="4">
    <source>
        <dbReference type="ARBA" id="ARBA00011738"/>
    </source>
</evidence>
<evidence type="ECO:0000256" key="21">
    <source>
        <dbReference type="ARBA" id="ARBA00052387"/>
    </source>
</evidence>
<dbReference type="InterPro" id="IPR036250">
    <property type="entry name" value="AcylCo_DH-like_C"/>
</dbReference>
<keyword evidence="8 27" id="KW-0285">Flavoprotein</keyword>
<keyword evidence="11 27" id="KW-0560">Oxidoreductase</keyword>
<dbReference type="GO" id="GO:0004466">
    <property type="term" value="F:long-chain fatty acyl-CoA dehydrogenase activity"/>
    <property type="evidence" value="ECO:0007669"/>
    <property type="project" value="UniProtKB-EC"/>
</dbReference>
<comment type="function">
    <text evidence="22">Acyl-CoA dehydrogenase that exhibits broad specificity for linear acyl-CoA substrates, with a preference for long-chain substrates.</text>
</comment>
<comment type="catalytic activity">
    <reaction evidence="18">
        <text>butanoyl-CoA + oxidized [electron-transfer flavoprotein] + H(+) = (2E)-butenoyl-CoA + reduced [electron-transfer flavoprotein]</text>
        <dbReference type="Rhea" id="RHEA:24004"/>
        <dbReference type="Rhea" id="RHEA-COMP:10685"/>
        <dbReference type="Rhea" id="RHEA-COMP:10686"/>
        <dbReference type="ChEBI" id="CHEBI:15378"/>
        <dbReference type="ChEBI" id="CHEBI:57332"/>
        <dbReference type="ChEBI" id="CHEBI:57371"/>
        <dbReference type="ChEBI" id="CHEBI:57692"/>
        <dbReference type="ChEBI" id="CHEBI:58307"/>
    </reaction>
</comment>
<dbReference type="SUPFAM" id="SSF56645">
    <property type="entry name" value="Acyl-CoA dehydrogenase NM domain-like"/>
    <property type="match status" value="1"/>
</dbReference>
<dbReference type="Pfam" id="PF02770">
    <property type="entry name" value="Acyl-CoA_dh_M"/>
    <property type="match status" value="1"/>
</dbReference>
<evidence type="ECO:0000256" key="3">
    <source>
        <dbReference type="ARBA" id="ARBA00009347"/>
    </source>
</evidence>
<evidence type="ECO:0000256" key="13">
    <source>
        <dbReference type="ARBA" id="ARBA00047882"/>
    </source>
</evidence>
<dbReference type="InterPro" id="IPR009100">
    <property type="entry name" value="AcylCoA_DH/oxidase_NM_dom_sf"/>
</dbReference>
<evidence type="ECO:0000256" key="15">
    <source>
        <dbReference type="ARBA" id="ARBA00049247"/>
    </source>
</evidence>
<evidence type="ECO:0000256" key="17">
    <source>
        <dbReference type="ARBA" id="ARBA00050336"/>
    </source>
</evidence>
<reference evidence="31 32" key="2">
    <citation type="submission" date="2019-08" db="EMBL/GenBank/DDBJ databases">
        <title>Jejuicoccus antrihumi gen. nov., sp. nov., a new member of the family Dermacoccaceae isolated from a cave.</title>
        <authorList>
            <person name="Schumann P."/>
            <person name="Kim I.S."/>
        </authorList>
    </citation>
    <scope>NUCLEOTIDE SEQUENCE [LARGE SCALE GENOMIC DNA]</scope>
    <source>
        <strain evidence="31 32">C5-26</strain>
    </source>
</reference>
<evidence type="ECO:0000256" key="14">
    <source>
        <dbReference type="ARBA" id="ARBA00048375"/>
    </source>
</evidence>
<keyword evidence="9 27" id="KW-0274">FAD</keyword>
<evidence type="ECO:0000256" key="1">
    <source>
        <dbReference type="ARBA" id="ARBA00001974"/>
    </source>
</evidence>
<comment type="catalytic activity">
    <reaction evidence="21">
        <text>oxidized [electron-transfer flavoprotein] + hexadecanoyl-CoA + H(+) = (2E)-hexadecenoyl-CoA + reduced [electron-transfer flavoprotein]</text>
        <dbReference type="Rhea" id="RHEA:43448"/>
        <dbReference type="Rhea" id="RHEA-COMP:10685"/>
        <dbReference type="Rhea" id="RHEA-COMP:10686"/>
        <dbReference type="ChEBI" id="CHEBI:15378"/>
        <dbReference type="ChEBI" id="CHEBI:57379"/>
        <dbReference type="ChEBI" id="CHEBI:57692"/>
        <dbReference type="ChEBI" id="CHEBI:58307"/>
        <dbReference type="ChEBI" id="CHEBI:61526"/>
    </reaction>
</comment>
<comment type="catalytic activity">
    <reaction evidence="13">
        <text>a medium-chain 2,3-saturated fatty acyl-CoA + oxidized [electron-transfer flavoprotein] + H(+) = a medium-chain (2E)-enoyl-CoA + reduced [electron-transfer flavoprotein]</text>
        <dbReference type="Rhea" id="RHEA:14477"/>
        <dbReference type="Rhea" id="RHEA-COMP:10685"/>
        <dbReference type="Rhea" id="RHEA-COMP:10686"/>
        <dbReference type="ChEBI" id="CHEBI:15378"/>
        <dbReference type="ChEBI" id="CHEBI:57692"/>
        <dbReference type="ChEBI" id="CHEBI:58307"/>
        <dbReference type="ChEBI" id="CHEBI:83723"/>
        <dbReference type="ChEBI" id="CHEBI:83726"/>
        <dbReference type="EC" id="1.3.8.7"/>
    </reaction>
</comment>
<keyword evidence="12" id="KW-0443">Lipid metabolism</keyword>
<dbReference type="GO" id="GO:0005886">
    <property type="term" value="C:plasma membrane"/>
    <property type="evidence" value="ECO:0007669"/>
    <property type="project" value="TreeGrafter"/>
</dbReference>
<dbReference type="Pfam" id="PF00441">
    <property type="entry name" value="Acyl-CoA_dh_1"/>
    <property type="match status" value="1"/>
</dbReference>
<dbReference type="Pfam" id="PF12806">
    <property type="entry name" value="Acyl-CoA_dh_C"/>
    <property type="match status" value="1"/>
</dbReference>
<evidence type="ECO:0000256" key="2">
    <source>
        <dbReference type="ARBA" id="ARBA00004872"/>
    </source>
</evidence>
<evidence type="ECO:0000256" key="9">
    <source>
        <dbReference type="ARBA" id="ARBA00022827"/>
    </source>
</evidence>
<evidence type="ECO:0000256" key="8">
    <source>
        <dbReference type="ARBA" id="ARBA00022630"/>
    </source>
</evidence>
<keyword evidence="32" id="KW-1185">Reference proteome</keyword>
<dbReference type="EC" id="1.3.8.8" evidence="6"/>
<dbReference type="FunFam" id="1.20.140.10:FF:000016">
    <property type="entry name" value="Acyl-CoA dehydrogenase FadE5"/>
    <property type="match status" value="1"/>
</dbReference>
<dbReference type="InterPro" id="IPR025878">
    <property type="entry name" value="Acyl-CoA_dh-like_C_dom"/>
</dbReference>
<evidence type="ECO:0000256" key="11">
    <source>
        <dbReference type="ARBA" id="ARBA00023002"/>
    </source>
</evidence>
<evidence type="ECO:0000256" key="18">
    <source>
        <dbReference type="ARBA" id="ARBA00050695"/>
    </source>
</evidence>
<dbReference type="AlphaFoldDB" id="A0A563E6S7"/>
<dbReference type="SUPFAM" id="SSF47203">
    <property type="entry name" value="Acyl-CoA dehydrogenase C-terminal domain-like"/>
    <property type="match status" value="1"/>
</dbReference>
<comment type="catalytic activity">
    <reaction evidence="20">
        <text>octadecanoyl-CoA + oxidized [electron-transfer flavoprotein] + H(+) = (2E)-octadecenoyl-CoA + reduced [electron-transfer flavoprotein]</text>
        <dbReference type="Rhea" id="RHEA:47240"/>
        <dbReference type="Rhea" id="RHEA-COMP:10685"/>
        <dbReference type="Rhea" id="RHEA-COMP:10686"/>
        <dbReference type="ChEBI" id="CHEBI:15378"/>
        <dbReference type="ChEBI" id="CHEBI:57394"/>
        <dbReference type="ChEBI" id="CHEBI:57692"/>
        <dbReference type="ChEBI" id="CHEBI:58307"/>
        <dbReference type="ChEBI" id="CHEBI:71412"/>
    </reaction>
</comment>
<dbReference type="InterPro" id="IPR009075">
    <property type="entry name" value="AcylCo_DH/oxidase_C"/>
</dbReference>
<dbReference type="GO" id="GO:0016937">
    <property type="term" value="F:short-chain fatty acyl-CoA dehydrogenase activity"/>
    <property type="evidence" value="ECO:0007669"/>
    <property type="project" value="UniProtKB-EC"/>
</dbReference>
<comment type="catalytic activity">
    <reaction evidence="15">
        <text>a long-chain 2,3-saturated fatty acyl-CoA + oxidized [electron-transfer flavoprotein] + H(+) = a long-chain (2E)-enoyl-CoA + reduced [electron-transfer flavoprotein]</text>
        <dbReference type="Rhea" id="RHEA:17721"/>
        <dbReference type="Rhea" id="RHEA-COMP:10685"/>
        <dbReference type="Rhea" id="RHEA-COMP:10686"/>
        <dbReference type="ChEBI" id="CHEBI:15378"/>
        <dbReference type="ChEBI" id="CHEBI:57692"/>
        <dbReference type="ChEBI" id="CHEBI:58307"/>
        <dbReference type="ChEBI" id="CHEBI:83721"/>
        <dbReference type="ChEBI" id="CHEBI:83727"/>
        <dbReference type="EC" id="1.3.8.8"/>
    </reaction>
</comment>
<protein>
    <recommendedName>
        <fullName evidence="23">Broad-specificity linear acyl-CoA dehydrogenase FadE5</fullName>
        <ecNumber evidence="7">1.3.8.1</ecNumber>
        <ecNumber evidence="5">1.3.8.7</ecNumber>
        <ecNumber evidence="6">1.3.8.8</ecNumber>
    </recommendedName>
    <alternativeName>
        <fullName evidence="25">Long-chain-acyl-CoA dehydrogenase</fullName>
    </alternativeName>
    <alternativeName>
        <fullName evidence="26">Medium-chain-acyl-CoA dehydrogenase</fullName>
    </alternativeName>
    <alternativeName>
        <fullName evidence="24">Short-chain-acyl-CoA dehydrogenase</fullName>
    </alternativeName>
</protein>
<comment type="catalytic activity">
    <reaction evidence="17">
        <text>dodecanoyl-CoA + oxidized [electron-transfer flavoprotein] + H(+) = (2E)-dodecenoyl-CoA + reduced [electron-transfer flavoprotein]</text>
        <dbReference type="Rhea" id="RHEA:47296"/>
        <dbReference type="Rhea" id="RHEA-COMP:10685"/>
        <dbReference type="Rhea" id="RHEA-COMP:10686"/>
        <dbReference type="ChEBI" id="CHEBI:15378"/>
        <dbReference type="ChEBI" id="CHEBI:57330"/>
        <dbReference type="ChEBI" id="CHEBI:57375"/>
        <dbReference type="ChEBI" id="CHEBI:57692"/>
        <dbReference type="ChEBI" id="CHEBI:58307"/>
    </reaction>
</comment>
<evidence type="ECO:0000256" key="22">
    <source>
        <dbReference type="ARBA" id="ARBA00054301"/>
    </source>
</evidence>
<feature type="domain" description="Acetyl-CoA dehydrogenase-like C-terminal" evidence="30">
    <location>
        <begin position="480"/>
        <end position="614"/>
    </location>
</feature>
<evidence type="ECO:0000256" key="7">
    <source>
        <dbReference type="ARBA" id="ARBA00012046"/>
    </source>
</evidence>
<evidence type="ECO:0000256" key="27">
    <source>
        <dbReference type="RuleBase" id="RU362125"/>
    </source>
</evidence>
<dbReference type="Gene3D" id="2.40.110.20">
    <property type="match status" value="1"/>
</dbReference>
<comment type="cofactor">
    <cofactor evidence="1 27">
        <name>FAD</name>
        <dbReference type="ChEBI" id="CHEBI:57692"/>
    </cofactor>
</comment>
<dbReference type="GO" id="GO:0006631">
    <property type="term" value="P:fatty acid metabolic process"/>
    <property type="evidence" value="ECO:0007669"/>
    <property type="project" value="UniProtKB-KW"/>
</dbReference>
<sequence length="618" mass="66960">MSHYKSNVRDIEFNLFEVFGRQDVLGHGAYDEVDADTAREMLKQVSVLAENDLAASFEEGDLNPPVYDPATTSVQIPEAFKKSYAAYQESGFWAVDVPGELDGTVVPPSLKWALNEMVLGANPAIAMYAASYSFAKLLYLLGNDDQKKLARWITEKGWHCTMVLTEPDAGSDVGAGRTNATQNDDGTWNVKGVKRFITSAESDMVDNIVHFVLARPEGGGPGTKGLSLFVVPKYQVDLETGELGARNGAYVTNVEHKMGLKVSTTCELTFGDKEPAVGTLMGDVHNGIAQMFRVIEHARMLVGTKAIATLSTGYLNALDYAKQRVQGSDMTQTAKDAPRVTITHHPDVRRSLMLQKAYAEGLRALVLFTATQQDIVDQEFLATGNEKAAEGSAAIMASKLNDLLLPIVKGVGSERAWVLLGTESLQTFGGSGFLQDYPIEQYVRDAKIDTLYEGTTAIQAQDFFFRKIVKDQFAAIGALAEQMLQTVKGGAGDDKLQAERALLGQGVEDVQGMLEKLGMTAMAAFQGEPEAIYQVGLGATRFLLAAGDLVIGWLLVRQAEVAQARLDAGDTGKDEAFYQGKVAAAKFFTSTVLPRLTADRAIIENTDGSLMDLPEEAF</sequence>
<evidence type="ECO:0000259" key="30">
    <source>
        <dbReference type="Pfam" id="PF12806"/>
    </source>
</evidence>
<organism evidence="31 32">
    <name type="scientific">Leekyejoonella antrihumi</name>
    <dbReference type="NCBI Taxonomy" id="1660198"/>
    <lineage>
        <taxon>Bacteria</taxon>
        <taxon>Bacillati</taxon>
        <taxon>Actinomycetota</taxon>
        <taxon>Actinomycetes</taxon>
        <taxon>Micrococcales</taxon>
        <taxon>Dermacoccaceae</taxon>
        <taxon>Leekyejoonella</taxon>
    </lineage>
</organism>
<evidence type="ECO:0000256" key="12">
    <source>
        <dbReference type="ARBA" id="ARBA00023098"/>
    </source>
</evidence>
<evidence type="ECO:0000259" key="28">
    <source>
        <dbReference type="Pfam" id="PF00441"/>
    </source>
</evidence>
<dbReference type="PANTHER" id="PTHR42803:SF1">
    <property type="entry name" value="BROAD-SPECIFICITY LINEAR ACYL-COA DEHYDROGENASE FADE5"/>
    <property type="match status" value="1"/>
</dbReference>